<name>A0A9X2NA81_9PSEU</name>
<sequence>MVNAHPTGGWFIHGPARPGRLRLICFPHGGGAPAEFARWSRRLPGVEISAVQLPGRGSRLSEPVLTRMGEVVAEVAEVLPTDAPYAVFGHSLGALMGYEVTRQLRRTGRRLPEQLIVSGFPAPSTPRTEPPIHHLPDDDLLTEVAHRHGGLPTGILDDPERKATVARYLRADYQILETYEWRADAPLPVPLTAFGGREDTIGADALRAWRAHVTGEIDLRCFPGGHFYFRQHQAMVLRALATVTRTAVPGDRAA</sequence>
<dbReference type="InterPro" id="IPR020802">
    <property type="entry name" value="TesA-like"/>
</dbReference>
<evidence type="ECO:0000259" key="3">
    <source>
        <dbReference type="SMART" id="SM00824"/>
    </source>
</evidence>
<dbReference type="SUPFAM" id="SSF53474">
    <property type="entry name" value="alpha/beta-Hydrolases"/>
    <property type="match status" value="1"/>
</dbReference>
<dbReference type="RefSeq" id="WP_257920099.1">
    <property type="nucleotide sequence ID" value="NZ_JAMXQV010000004.1"/>
</dbReference>
<dbReference type="PANTHER" id="PTHR11487">
    <property type="entry name" value="THIOESTERASE"/>
    <property type="match status" value="1"/>
</dbReference>
<comment type="similarity">
    <text evidence="1">Belongs to the thioesterase family.</text>
</comment>
<dbReference type="InterPro" id="IPR012223">
    <property type="entry name" value="TEII"/>
</dbReference>
<dbReference type="AlphaFoldDB" id="A0A9X2NA81"/>
<protein>
    <submittedName>
        <fullName evidence="4">Alpha/beta fold hydrolase</fullName>
    </submittedName>
</protein>
<gene>
    <name evidence="4" type="ORF">M8542_11720</name>
</gene>
<keyword evidence="5" id="KW-1185">Reference proteome</keyword>
<proteinExistence type="inferred from homology"/>
<reference evidence="4" key="1">
    <citation type="submission" date="2022-06" db="EMBL/GenBank/DDBJ databases">
        <title>Amycolatopsis iheyaensis sp. nov., a new species of the genus Amycolatopsis isolated from soil in Iheya island, Japan.</title>
        <authorList>
            <person name="Ngamcharungchit C."/>
            <person name="Kanto H."/>
            <person name="Take A."/>
            <person name="Intra B."/>
            <person name="Matsumoto A."/>
            <person name="Panbangred W."/>
            <person name="Inahashi Y."/>
        </authorList>
    </citation>
    <scope>NUCLEOTIDE SEQUENCE</scope>
    <source>
        <strain evidence="4">OK19-0408</strain>
    </source>
</reference>
<organism evidence="4 5">
    <name type="scientific">Amycolatopsis iheyensis</name>
    <dbReference type="NCBI Taxonomy" id="2945988"/>
    <lineage>
        <taxon>Bacteria</taxon>
        <taxon>Bacillati</taxon>
        <taxon>Actinomycetota</taxon>
        <taxon>Actinomycetes</taxon>
        <taxon>Pseudonocardiales</taxon>
        <taxon>Pseudonocardiaceae</taxon>
        <taxon>Amycolatopsis</taxon>
    </lineage>
</organism>
<keyword evidence="2 4" id="KW-0378">Hydrolase</keyword>
<dbReference type="PANTHER" id="PTHR11487:SF0">
    <property type="entry name" value="S-ACYL FATTY ACID SYNTHASE THIOESTERASE, MEDIUM CHAIN"/>
    <property type="match status" value="1"/>
</dbReference>
<dbReference type="GO" id="GO:0008610">
    <property type="term" value="P:lipid biosynthetic process"/>
    <property type="evidence" value="ECO:0007669"/>
    <property type="project" value="TreeGrafter"/>
</dbReference>
<dbReference type="InterPro" id="IPR001031">
    <property type="entry name" value="Thioesterase"/>
</dbReference>
<evidence type="ECO:0000313" key="5">
    <source>
        <dbReference type="Proteomes" id="UP001144096"/>
    </source>
</evidence>
<dbReference type="InterPro" id="IPR029058">
    <property type="entry name" value="AB_hydrolase_fold"/>
</dbReference>
<dbReference type="SMART" id="SM00824">
    <property type="entry name" value="PKS_TE"/>
    <property type="match status" value="1"/>
</dbReference>
<accession>A0A9X2NA81</accession>
<dbReference type="Pfam" id="PF00975">
    <property type="entry name" value="Thioesterase"/>
    <property type="match status" value="1"/>
</dbReference>
<dbReference type="EMBL" id="JAMXQV010000004">
    <property type="protein sequence ID" value="MCR6483483.1"/>
    <property type="molecule type" value="Genomic_DNA"/>
</dbReference>
<dbReference type="Gene3D" id="3.40.50.1820">
    <property type="entry name" value="alpha/beta hydrolase"/>
    <property type="match status" value="1"/>
</dbReference>
<dbReference type="Proteomes" id="UP001144096">
    <property type="component" value="Unassembled WGS sequence"/>
</dbReference>
<evidence type="ECO:0000256" key="1">
    <source>
        <dbReference type="ARBA" id="ARBA00007169"/>
    </source>
</evidence>
<evidence type="ECO:0000256" key="2">
    <source>
        <dbReference type="ARBA" id="ARBA00022801"/>
    </source>
</evidence>
<evidence type="ECO:0000313" key="4">
    <source>
        <dbReference type="EMBL" id="MCR6483483.1"/>
    </source>
</evidence>
<dbReference type="GO" id="GO:0016787">
    <property type="term" value="F:hydrolase activity"/>
    <property type="evidence" value="ECO:0007669"/>
    <property type="project" value="UniProtKB-KW"/>
</dbReference>
<feature type="domain" description="Thioesterase TesA-like" evidence="3">
    <location>
        <begin position="24"/>
        <end position="244"/>
    </location>
</feature>
<comment type="caution">
    <text evidence="4">The sequence shown here is derived from an EMBL/GenBank/DDBJ whole genome shotgun (WGS) entry which is preliminary data.</text>
</comment>